<dbReference type="EMBL" id="JANUXX010000001">
    <property type="protein sequence ID" value="MCS4487721.1"/>
    <property type="molecule type" value="Genomic_DNA"/>
</dbReference>
<dbReference type="Proteomes" id="UP001206548">
    <property type="component" value="Unassembled WGS sequence"/>
</dbReference>
<accession>A0ABT2F6R8</accession>
<dbReference type="RefSeq" id="WP_259137024.1">
    <property type="nucleotide sequence ID" value="NZ_JANUXX010000001.1"/>
</dbReference>
<reference evidence="1 2" key="1">
    <citation type="journal article" date="2023" name="Int. J. Syst. Evol. Microbiol.">
        <title>Streptococcus sciuri sp. nov., Staphylococcus marylandisciuri sp. nov. and Staphylococcus americanisciuri sp. nov., isolated from faeces of eastern grey squirrel (Sciurus carolinensis).</title>
        <authorList>
            <person name="Volokhov D.V."/>
            <person name="Zagorodnyaya T.A."/>
            <person name="Furtak V.A."/>
            <person name="Nattanmai G."/>
            <person name="Randall L."/>
            <person name="Jose S."/>
            <person name="Gao Y."/>
            <person name="Eisenberg T."/>
            <person name="Delmonte P."/>
            <person name="Blom J."/>
            <person name="Mitchell K.K."/>
        </authorList>
    </citation>
    <scope>NUCLEOTIDE SEQUENCE [LARGE SCALE GENOMIC DNA]</scope>
    <source>
        <strain evidence="1 2">SQ9-PEA</strain>
    </source>
</reference>
<organism evidence="1 2">
    <name type="scientific">Streptococcus sciuri</name>
    <dbReference type="NCBI Taxonomy" id="2973939"/>
    <lineage>
        <taxon>Bacteria</taxon>
        <taxon>Bacillati</taxon>
        <taxon>Bacillota</taxon>
        <taxon>Bacilli</taxon>
        <taxon>Lactobacillales</taxon>
        <taxon>Streptococcaceae</taxon>
        <taxon>Streptococcus</taxon>
    </lineage>
</organism>
<proteinExistence type="predicted"/>
<evidence type="ECO:0000313" key="2">
    <source>
        <dbReference type="Proteomes" id="UP001206548"/>
    </source>
</evidence>
<gene>
    <name evidence="1" type="ORF">NXS10_01850</name>
</gene>
<name>A0ABT2F6R8_9STRE</name>
<comment type="caution">
    <text evidence="1">The sequence shown here is derived from an EMBL/GenBank/DDBJ whole genome shotgun (WGS) entry which is preliminary data.</text>
</comment>
<protein>
    <submittedName>
        <fullName evidence="1">Uncharacterized protein</fullName>
    </submittedName>
</protein>
<keyword evidence="2" id="KW-1185">Reference proteome</keyword>
<evidence type="ECO:0000313" key="1">
    <source>
        <dbReference type="EMBL" id="MCS4487721.1"/>
    </source>
</evidence>
<sequence length="171" mass="19509">MSNEQQDKHQLKIQKLLVSIHFVTLFRDELRWLDKSSSLQGTGYSTAQVKNDTKDILQAIDAMEKQTRLIQSIFWYDESSFKLMDRTLEVVETWLAGIENIFEICQSKEVFQAIIKDKGHVGFAVLSDVYTSLITIYRSLSGFDDEMQAQVASIVAKTLVTENGTDVSFDN</sequence>